<keyword evidence="5" id="KW-1185">Reference proteome</keyword>
<feature type="transmembrane region" description="Helical" evidence="2">
    <location>
        <begin position="392"/>
        <end position="410"/>
    </location>
</feature>
<protein>
    <submittedName>
        <fullName evidence="4">TRAP transporter, 4TM/12TM fusion protein</fullName>
    </submittedName>
</protein>
<feature type="transmembrane region" description="Helical" evidence="2">
    <location>
        <begin position="575"/>
        <end position="603"/>
    </location>
</feature>
<name>A0A285SHQ6_9HYPH</name>
<feature type="transmembrane region" description="Helical" evidence="2">
    <location>
        <begin position="160"/>
        <end position="179"/>
    </location>
</feature>
<feature type="transmembrane region" description="Helical" evidence="2">
    <location>
        <begin position="430"/>
        <end position="447"/>
    </location>
</feature>
<feature type="transmembrane region" description="Helical" evidence="2">
    <location>
        <begin position="287"/>
        <end position="307"/>
    </location>
</feature>
<feature type="transmembrane region" description="Helical" evidence="2">
    <location>
        <begin position="116"/>
        <end position="140"/>
    </location>
</feature>
<feature type="transmembrane region" description="Helical" evidence="2">
    <location>
        <begin position="85"/>
        <end position="109"/>
    </location>
</feature>
<dbReference type="InterPro" id="IPR010656">
    <property type="entry name" value="DctM"/>
</dbReference>
<keyword evidence="1" id="KW-1003">Cell membrane</keyword>
<dbReference type="RefSeq" id="WP_176522063.1">
    <property type="nucleotide sequence ID" value="NZ_JAJGNR010000004.1"/>
</dbReference>
<keyword evidence="1" id="KW-0997">Cell inner membrane</keyword>
<feature type="transmembrane region" description="Helical" evidence="2">
    <location>
        <begin position="515"/>
        <end position="536"/>
    </location>
</feature>
<dbReference type="NCBIfam" id="TIGR02123">
    <property type="entry name" value="TRAP_fused"/>
    <property type="match status" value="1"/>
</dbReference>
<dbReference type="GO" id="GO:0022857">
    <property type="term" value="F:transmembrane transporter activity"/>
    <property type="evidence" value="ECO:0007669"/>
    <property type="project" value="UniProtKB-UniRule"/>
</dbReference>
<reference evidence="4 5" key="1">
    <citation type="submission" date="2017-08" db="EMBL/GenBank/DDBJ databases">
        <authorList>
            <person name="de Groot N.N."/>
        </authorList>
    </citation>
    <scope>NUCLEOTIDE SEQUENCE [LARGE SCALE GENOMIC DNA]</scope>
    <source>
        <strain evidence="4 5">USBA 352</strain>
    </source>
</reference>
<keyword evidence="2" id="KW-1133">Transmembrane helix</keyword>
<dbReference type="GO" id="GO:0005886">
    <property type="term" value="C:plasma membrane"/>
    <property type="evidence" value="ECO:0007669"/>
    <property type="project" value="UniProtKB-SubCell"/>
</dbReference>
<sequence length="620" mass="65576">MIQKVISVTAVAFSAYMIYATLFGPYRTTLVHLAIFLAASFTIYFLEREGRLIKDPLYLRAINWLCVIGTLAATAHIVINLDRILASWGASFLTTGDLVFGGVLVLVVLEAARRESIAFFLLSVIGILYILFGNLLPGVLGHSGMDLRRFIYLTAYTGEGIFGFGLNVAASYLFMFMLLSSAMARTKTGEFIMDMCNAYFGHRVGGPAKSAVVASAGLGTMVGSSIGNVATTGTFTIPLMQKNGLPGYKAGAVETVASEGSQFLPPIMGAGAFIMAEMTGIPYASIALAALLPALLYFVSIFAVVHFEAVKLGLKGLDRSEIPSARQVLHDGWHLLIPPAILFYLLMWEGLTPGYAGMIAVLVSIVVAMLRASSRMSFGQILSVFDRGARSAASVAALIAAVGFIQQAMVTTGLAPRLTEIMLLGTGGEMIWTLVLAVIAATILGMGMPTPIAYVLLALFVAPALETVGVSTLAAHLFLFYFAIKSGSTPPVAMVAIVAASIAKADWWKTGLWSFYYSLPGFIIAFMFVYSPALLFQGTAVEISMAMTMATIGTVGIAGAMLGWCGWPLSILERLALAAGSIFLIHSGLITDAVGLALVLGSVSLARFRASRSVASGISG</sequence>
<feature type="transmembrane region" description="Helical" evidence="2">
    <location>
        <begin position="354"/>
        <end position="372"/>
    </location>
</feature>
<feature type="transmembrane region" description="Helical" evidence="2">
    <location>
        <begin position="548"/>
        <end position="569"/>
    </location>
</feature>
<keyword evidence="2" id="KW-0472">Membrane</keyword>
<feature type="transmembrane region" description="Helical" evidence="2">
    <location>
        <begin position="29"/>
        <end position="46"/>
    </location>
</feature>
<dbReference type="PANTHER" id="PTHR43849:SF2">
    <property type="entry name" value="BLL3936 PROTEIN"/>
    <property type="match status" value="1"/>
</dbReference>
<dbReference type="InterPro" id="IPR011853">
    <property type="entry name" value="TRAP_DctM-Dct_fused"/>
</dbReference>
<evidence type="ECO:0000256" key="1">
    <source>
        <dbReference type="RuleBase" id="RU369079"/>
    </source>
</evidence>
<accession>A0A285SHQ6</accession>
<dbReference type="Pfam" id="PF06808">
    <property type="entry name" value="DctM"/>
    <property type="match status" value="1"/>
</dbReference>
<keyword evidence="2" id="KW-0812">Transmembrane</keyword>
<evidence type="ECO:0000256" key="2">
    <source>
        <dbReference type="SAM" id="Phobius"/>
    </source>
</evidence>
<proteinExistence type="predicted"/>
<organism evidence="4 5">
    <name type="scientific">Stappia indica</name>
    <dbReference type="NCBI Taxonomy" id="538381"/>
    <lineage>
        <taxon>Bacteria</taxon>
        <taxon>Pseudomonadati</taxon>
        <taxon>Pseudomonadota</taxon>
        <taxon>Alphaproteobacteria</taxon>
        <taxon>Hyphomicrobiales</taxon>
        <taxon>Stappiaceae</taxon>
        <taxon>Stappia</taxon>
    </lineage>
</organism>
<keyword evidence="1" id="KW-0813">Transport</keyword>
<comment type="subcellular location">
    <subcellularLocation>
        <location evidence="1">Cell inner membrane</location>
        <topology evidence="1">Multi-pass membrane protein</topology>
    </subcellularLocation>
</comment>
<dbReference type="EMBL" id="OBML01000005">
    <property type="protein sequence ID" value="SOC06900.1"/>
    <property type="molecule type" value="Genomic_DNA"/>
</dbReference>
<evidence type="ECO:0000259" key="3">
    <source>
        <dbReference type="Pfam" id="PF06808"/>
    </source>
</evidence>
<evidence type="ECO:0000313" key="5">
    <source>
        <dbReference type="Proteomes" id="UP000219331"/>
    </source>
</evidence>
<feature type="domain" description="TRAP C4-dicarboxylate transport system permease DctM subunit" evidence="3">
    <location>
        <begin position="104"/>
        <end position="528"/>
    </location>
</feature>
<dbReference type="PANTHER" id="PTHR43849">
    <property type="entry name" value="BLL3936 PROTEIN"/>
    <property type="match status" value="1"/>
</dbReference>
<gene>
    <name evidence="4" type="ORF">SAMN05421512_105249</name>
</gene>
<feature type="transmembrane region" description="Helical" evidence="2">
    <location>
        <begin position="5"/>
        <end position="23"/>
    </location>
</feature>
<dbReference type="AlphaFoldDB" id="A0A285SHQ6"/>
<evidence type="ECO:0000313" key="4">
    <source>
        <dbReference type="EMBL" id="SOC06900.1"/>
    </source>
</evidence>
<dbReference type="Proteomes" id="UP000219331">
    <property type="component" value="Unassembled WGS sequence"/>
</dbReference>
<comment type="function">
    <text evidence="1">Part of the tripartite ATP-independent periplasmic (TRAP) transport system.</text>
</comment>
<feature type="transmembrane region" description="Helical" evidence="2">
    <location>
        <begin position="58"/>
        <end position="79"/>
    </location>
</feature>